<dbReference type="InterPro" id="IPR018711">
    <property type="entry name" value="NAGPA"/>
</dbReference>
<feature type="compositionally biased region" description="Low complexity" evidence="1">
    <location>
        <begin position="80"/>
        <end position="96"/>
    </location>
</feature>
<dbReference type="Pfam" id="PF09992">
    <property type="entry name" value="NAGPA"/>
    <property type="match status" value="1"/>
</dbReference>
<accession>A0A1C2DIR4</accession>
<organism evidence="3 4">
    <name type="scientific">Mesorhizobium hungaricum</name>
    <dbReference type="NCBI Taxonomy" id="1566387"/>
    <lineage>
        <taxon>Bacteria</taxon>
        <taxon>Pseudomonadati</taxon>
        <taxon>Pseudomonadota</taxon>
        <taxon>Alphaproteobacteria</taxon>
        <taxon>Hyphomicrobiales</taxon>
        <taxon>Phyllobacteriaceae</taxon>
        <taxon>Mesorhizobium</taxon>
    </lineage>
</organism>
<dbReference type="RefSeq" id="WP_024923778.1">
    <property type="nucleotide sequence ID" value="NZ_MDEO01000035.1"/>
</dbReference>
<name>A0A1C2DIR4_9HYPH</name>
<sequence>MMRRVLFGGLAALLAGALAAAWFVSLPRPSGLEISPTAQPATAPQPGLSPAPAPASPSPSQVPSTPPQVPPAPPLPPGGQAPTAPDNQAPNGEAPAALPPAPATPSEAAPIAPAALPEPCRDQTFETVAYVVCEIDLRRYAVTLQRADAGGVPYASVRKFTQAMRAAGTPALLAMNAGMYHKDLTPVGLFVAAGREEAPLNRDDADGNFFLKPNGVFYVDTDGKAGVLETGAYAATKPSVAYATQSGPMLVIDGALHPRFEPNGSSRYIRNGVGVRDPDTIVLVISRGEVSLGSFARLFRDALGCRNALFFDGAISTLSNGTDTIVGASFPAGPILAVRMKENGR</sequence>
<feature type="compositionally biased region" description="Low complexity" evidence="1">
    <location>
        <begin position="36"/>
        <end position="46"/>
    </location>
</feature>
<feature type="domain" description="Phosphodiester glycosidase" evidence="2">
    <location>
        <begin position="172"/>
        <end position="317"/>
    </location>
</feature>
<dbReference type="AlphaFoldDB" id="A0A1C2DIR4"/>
<feature type="compositionally biased region" description="Pro residues" evidence="1">
    <location>
        <begin position="64"/>
        <end position="79"/>
    </location>
</feature>
<evidence type="ECO:0000256" key="1">
    <source>
        <dbReference type="SAM" id="MobiDB-lite"/>
    </source>
</evidence>
<evidence type="ECO:0000259" key="2">
    <source>
        <dbReference type="Pfam" id="PF09992"/>
    </source>
</evidence>
<protein>
    <recommendedName>
        <fullName evidence="2">Phosphodiester glycosidase domain-containing protein</fullName>
    </recommendedName>
</protein>
<feature type="region of interest" description="Disordered" evidence="1">
    <location>
        <begin position="35"/>
        <end position="109"/>
    </location>
</feature>
<proteinExistence type="predicted"/>
<dbReference type="Proteomes" id="UP000094412">
    <property type="component" value="Unassembled WGS sequence"/>
</dbReference>
<dbReference type="STRING" id="1566387.QV13_19000"/>
<evidence type="ECO:0000313" key="4">
    <source>
        <dbReference type="Proteomes" id="UP000094412"/>
    </source>
</evidence>
<comment type="caution">
    <text evidence="3">The sequence shown here is derived from an EMBL/GenBank/DDBJ whole genome shotgun (WGS) entry which is preliminary data.</text>
</comment>
<gene>
    <name evidence="3" type="ORF">QV13_19000</name>
</gene>
<evidence type="ECO:0000313" key="3">
    <source>
        <dbReference type="EMBL" id="OCX14545.1"/>
    </source>
</evidence>
<feature type="compositionally biased region" description="Pro residues" evidence="1">
    <location>
        <begin position="47"/>
        <end position="57"/>
    </location>
</feature>
<dbReference type="EMBL" id="MDEO01000035">
    <property type="protein sequence ID" value="OCX14545.1"/>
    <property type="molecule type" value="Genomic_DNA"/>
</dbReference>
<reference evidence="3 4" key="1">
    <citation type="submission" date="2016-08" db="EMBL/GenBank/DDBJ databases">
        <title>Whole genome sequence of Mesorhizobium sp. strain UASWS1009 isolated from industrial sewage.</title>
        <authorList>
            <person name="Crovadore J."/>
            <person name="Calmin G."/>
            <person name="Chablais R."/>
            <person name="Cochard B."/>
            <person name="Lefort F."/>
        </authorList>
    </citation>
    <scope>NUCLEOTIDE SEQUENCE [LARGE SCALE GENOMIC DNA]</scope>
    <source>
        <strain evidence="3 4">UASWS1009</strain>
    </source>
</reference>
<keyword evidence="4" id="KW-1185">Reference proteome</keyword>